<name>A0A6N8U3K6_9FIRM</name>
<evidence type="ECO:0000259" key="1">
    <source>
        <dbReference type="PROSITE" id="PS51186"/>
    </source>
</evidence>
<dbReference type="InterPro" id="IPR000182">
    <property type="entry name" value="GNAT_dom"/>
</dbReference>
<dbReference type="EMBL" id="WUUQ01000001">
    <property type="protein sequence ID" value="MXQ72808.1"/>
    <property type="molecule type" value="Genomic_DNA"/>
</dbReference>
<comment type="caution">
    <text evidence="2">The sequence shown here is derived from an EMBL/GenBank/DDBJ whole genome shotgun (WGS) entry which is preliminary data.</text>
</comment>
<dbReference type="Pfam" id="PF13527">
    <property type="entry name" value="Acetyltransf_9"/>
    <property type="match status" value="1"/>
</dbReference>
<dbReference type="InterPro" id="IPR041380">
    <property type="entry name" value="Acetyltransf_17"/>
</dbReference>
<keyword evidence="3" id="KW-1185">Reference proteome</keyword>
<gene>
    <name evidence="2" type="ORF">GSF08_02455</name>
</gene>
<reference evidence="2 3" key="2">
    <citation type="submission" date="2020-01" db="EMBL/GenBank/DDBJ databases">
        <title>Clostridiaceae sp. nov. isolated from the gut of human by culturomics.</title>
        <authorList>
            <person name="Chang Y."/>
        </authorList>
    </citation>
    <scope>NUCLEOTIDE SEQUENCE [LARGE SCALE GENOMIC DNA]</scope>
    <source>
        <strain evidence="2 3">DONG20-135</strain>
    </source>
</reference>
<dbReference type="GO" id="GO:0030649">
    <property type="term" value="P:aminoglycoside antibiotic catabolic process"/>
    <property type="evidence" value="ECO:0007669"/>
    <property type="project" value="TreeGrafter"/>
</dbReference>
<protein>
    <submittedName>
        <fullName evidence="2">GNAT family N-acetyltransferase</fullName>
    </submittedName>
</protein>
<dbReference type="Pfam" id="PF17668">
    <property type="entry name" value="Acetyltransf_17"/>
    <property type="match status" value="1"/>
</dbReference>
<dbReference type="InterPro" id="IPR016181">
    <property type="entry name" value="Acyl_CoA_acyltransferase"/>
</dbReference>
<dbReference type="AlphaFoldDB" id="A0A6N8U3K6"/>
<dbReference type="GO" id="GO:0034069">
    <property type="term" value="F:aminoglycoside N-acetyltransferase activity"/>
    <property type="evidence" value="ECO:0007669"/>
    <property type="project" value="TreeGrafter"/>
</dbReference>
<dbReference type="Gene3D" id="3.40.630.30">
    <property type="match status" value="2"/>
</dbReference>
<dbReference type="RefSeq" id="WP_160624288.1">
    <property type="nucleotide sequence ID" value="NZ_WUUQ01000001.1"/>
</dbReference>
<keyword evidence="2" id="KW-0808">Transferase</keyword>
<reference evidence="2 3" key="1">
    <citation type="submission" date="2019-12" db="EMBL/GenBank/DDBJ databases">
        <authorList>
            <person name="Yang R."/>
        </authorList>
    </citation>
    <scope>NUCLEOTIDE SEQUENCE [LARGE SCALE GENOMIC DNA]</scope>
    <source>
        <strain evidence="2 3">DONG20-135</strain>
    </source>
</reference>
<evidence type="ECO:0000313" key="2">
    <source>
        <dbReference type="EMBL" id="MXQ72808.1"/>
    </source>
</evidence>
<dbReference type="PANTHER" id="PTHR37817:SF1">
    <property type="entry name" value="N-ACETYLTRANSFERASE EIS"/>
    <property type="match status" value="1"/>
</dbReference>
<organism evidence="2 3">
    <name type="scientific">Copranaerobaculum intestinale</name>
    <dbReference type="NCBI Taxonomy" id="2692629"/>
    <lineage>
        <taxon>Bacteria</taxon>
        <taxon>Bacillati</taxon>
        <taxon>Bacillota</taxon>
        <taxon>Erysipelotrichia</taxon>
        <taxon>Erysipelotrichales</taxon>
        <taxon>Erysipelotrichaceae</taxon>
        <taxon>Copranaerobaculum</taxon>
    </lineage>
</organism>
<sequence length="304" mass="36200">MIRNAKNADRQVIYDIWRQVYTNMDLNELNYFFNRVYDQGKTVIIEQDDRIISTLHAQPHVLTMKQKRLRINYLLGMTTIPDYRMRGHMGELMNSMLDESSHQYLFTVIKAFHPQLYEKFGFETVCWHKQYRIPAKVFLKCEDDGVSRSFTSQELLSLYEQFTRHFDGYMIRDLKYYENLTQRAMGGDCRICVYRNEQDELTGYAFYRETDTDAEVKEILYMDSTALSRILKFIIRRKDAVTVNVSAAEKLEKLFPLAIPRKIPFLMAKLHQKELFNKLYDVHIQTASDAFKLLNKPMYNNDDF</sequence>
<accession>A0A6N8U3K6</accession>
<dbReference type="PROSITE" id="PS51186">
    <property type="entry name" value="GNAT"/>
    <property type="match status" value="1"/>
</dbReference>
<dbReference type="InterPro" id="IPR051554">
    <property type="entry name" value="Acetyltransferase_Eis"/>
</dbReference>
<feature type="domain" description="N-acetyltransferase" evidence="1">
    <location>
        <begin position="1"/>
        <end position="144"/>
    </location>
</feature>
<dbReference type="PANTHER" id="PTHR37817">
    <property type="entry name" value="N-ACETYLTRANSFERASE EIS"/>
    <property type="match status" value="1"/>
</dbReference>
<dbReference type="SUPFAM" id="SSF55729">
    <property type="entry name" value="Acyl-CoA N-acyltransferases (Nat)"/>
    <property type="match status" value="1"/>
</dbReference>
<evidence type="ECO:0000313" key="3">
    <source>
        <dbReference type="Proteomes" id="UP000434036"/>
    </source>
</evidence>
<proteinExistence type="predicted"/>
<dbReference type="Proteomes" id="UP000434036">
    <property type="component" value="Unassembled WGS sequence"/>
</dbReference>